<gene>
    <name evidence="5" type="ORF">G3572_20840</name>
</gene>
<dbReference type="Pfam" id="PF00496">
    <property type="entry name" value="SBP_bac_5"/>
    <property type="match status" value="1"/>
</dbReference>
<dbReference type="CDD" id="cd00995">
    <property type="entry name" value="PBP2_NikA_DppA_OppA_like"/>
    <property type="match status" value="1"/>
</dbReference>
<protein>
    <submittedName>
        <fullName evidence="5">ABC transporter substrate-binding protein</fullName>
    </submittedName>
</protein>
<sequence>MDRRKFLRYGMSAGATMAAMRLNPDFFFSSAFAQEARPLTILSAENITGNWDPMAHTTLSQFNIEGFIMGFLTRSPMMPDNPDEVVYELATSITQLEPFKLEIKLREGVTFHDGEPFSAKDVKATFEYGAQPERARQVYPGFADTFEVTTPDDYTVIVDTTKGGYGAGMFVFLASYLPIMSAKDIAGGPNGPLSQRLNGTGPFRFKEQAGNDTVMTAFEGYFRGAPKVPGVNFSFVGDSTTRMLSLLSGQADVIERLEPEQVTTLESEAGIVLNRAVSVENKYLWFRCSKPPFDNPLVRKAVCHAIDRSVIMEVMGTAGEPSSNFVSPIKFGYIDLENYPEYDPEECQRLLAEAGYPGGQGLPQLEYITSTGFYPKTKEYGEVITAMLQEQGFPVTLNVMEVAAWNERLYDRPGGGPGHMIDCGWTSASPEPDLVLRTHFHSTSKRICGIEDPEIDAALDEERDAPSIEARRTSLQTNLMPMLAEKVPAYSLFTSVLMHGVRADVKDLFIYPDGTMDAASAMRG</sequence>
<dbReference type="Proteomes" id="UP000481421">
    <property type="component" value="Unassembled WGS sequence"/>
</dbReference>
<dbReference type="InterPro" id="IPR000914">
    <property type="entry name" value="SBP_5_dom"/>
</dbReference>
<dbReference type="PIRSF" id="PIRSF002741">
    <property type="entry name" value="MppA"/>
    <property type="match status" value="1"/>
</dbReference>
<proteinExistence type="inferred from homology"/>
<dbReference type="PANTHER" id="PTHR30290:SF38">
    <property type="entry name" value="D,D-DIPEPTIDE-BINDING PERIPLASMIC PROTEIN DDPA-RELATED"/>
    <property type="match status" value="1"/>
</dbReference>
<dbReference type="InterPro" id="IPR030678">
    <property type="entry name" value="Peptide/Ni-bd"/>
</dbReference>
<accession>A0A6B3RZY7</accession>
<name>A0A6B3RZY7_9RHOB</name>
<dbReference type="GO" id="GO:0030288">
    <property type="term" value="C:outer membrane-bounded periplasmic space"/>
    <property type="evidence" value="ECO:0007669"/>
    <property type="project" value="UniProtKB-ARBA"/>
</dbReference>
<organism evidence="5 6">
    <name type="scientific">Pseudotabrizicola algicola</name>
    <dbReference type="NCBI Taxonomy" id="2709381"/>
    <lineage>
        <taxon>Bacteria</taxon>
        <taxon>Pseudomonadati</taxon>
        <taxon>Pseudomonadota</taxon>
        <taxon>Alphaproteobacteria</taxon>
        <taxon>Rhodobacterales</taxon>
        <taxon>Paracoccaceae</taxon>
        <taxon>Pseudotabrizicola</taxon>
    </lineage>
</organism>
<comment type="subcellular location">
    <subcellularLocation>
        <location evidence="1">Periplasm</location>
    </subcellularLocation>
</comment>
<evidence type="ECO:0000256" key="2">
    <source>
        <dbReference type="ARBA" id="ARBA00005695"/>
    </source>
</evidence>
<dbReference type="EMBL" id="JAAIKE010000015">
    <property type="protein sequence ID" value="NEX48649.1"/>
    <property type="molecule type" value="Genomic_DNA"/>
</dbReference>
<evidence type="ECO:0000259" key="4">
    <source>
        <dbReference type="Pfam" id="PF00496"/>
    </source>
</evidence>
<evidence type="ECO:0000256" key="3">
    <source>
        <dbReference type="ARBA" id="ARBA00022729"/>
    </source>
</evidence>
<dbReference type="GO" id="GO:0043190">
    <property type="term" value="C:ATP-binding cassette (ABC) transporter complex"/>
    <property type="evidence" value="ECO:0007669"/>
    <property type="project" value="InterPro"/>
</dbReference>
<dbReference type="AlphaFoldDB" id="A0A6B3RZY7"/>
<keyword evidence="3" id="KW-0732">Signal</keyword>
<comment type="caution">
    <text evidence="5">The sequence shown here is derived from an EMBL/GenBank/DDBJ whole genome shotgun (WGS) entry which is preliminary data.</text>
</comment>
<dbReference type="RefSeq" id="WP_164615483.1">
    <property type="nucleotide sequence ID" value="NZ_JAAIKE010000015.1"/>
</dbReference>
<dbReference type="GO" id="GO:1904680">
    <property type="term" value="F:peptide transmembrane transporter activity"/>
    <property type="evidence" value="ECO:0007669"/>
    <property type="project" value="TreeGrafter"/>
</dbReference>
<dbReference type="SUPFAM" id="SSF53850">
    <property type="entry name" value="Periplasmic binding protein-like II"/>
    <property type="match status" value="1"/>
</dbReference>
<dbReference type="GO" id="GO:0015833">
    <property type="term" value="P:peptide transport"/>
    <property type="evidence" value="ECO:0007669"/>
    <property type="project" value="TreeGrafter"/>
</dbReference>
<evidence type="ECO:0000313" key="6">
    <source>
        <dbReference type="Proteomes" id="UP000481421"/>
    </source>
</evidence>
<evidence type="ECO:0000313" key="5">
    <source>
        <dbReference type="EMBL" id="NEX48649.1"/>
    </source>
</evidence>
<dbReference type="Gene3D" id="3.40.190.10">
    <property type="entry name" value="Periplasmic binding protein-like II"/>
    <property type="match status" value="1"/>
</dbReference>
<dbReference type="Gene3D" id="3.10.105.10">
    <property type="entry name" value="Dipeptide-binding Protein, Domain 3"/>
    <property type="match status" value="1"/>
</dbReference>
<feature type="domain" description="Solute-binding protein family 5" evidence="4">
    <location>
        <begin position="84"/>
        <end position="444"/>
    </location>
</feature>
<comment type="similarity">
    <text evidence="2">Belongs to the bacterial solute-binding protein 5 family.</text>
</comment>
<reference evidence="5 6" key="1">
    <citation type="submission" date="2020-02" db="EMBL/GenBank/DDBJ databases">
        <title>Rhodobacter algicola sp. nov., isolated from microalga culture.</title>
        <authorList>
            <person name="Park C.-Y."/>
        </authorList>
    </citation>
    <scope>NUCLEOTIDE SEQUENCE [LARGE SCALE GENOMIC DNA]</scope>
    <source>
        <strain evidence="5 6">ETT8</strain>
    </source>
</reference>
<dbReference type="PANTHER" id="PTHR30290">
    <property type="entry name" value="PERIPLASMIC BINDING COMPONENT OF ABC TRANSPORTER"/>
    <property type="match status" value="1"/>
</dbReference>
<evidence type="ECO:0000256" key="1">
    <source>
        <dbReference type="ARBA" id="ARBA00004418"/>
    </source>
</evidence>
<keyword evidence="6" id="KW-1185">Reference proteome</keyword>
<dbReference type="InterPro" id="IPR039424">
    <property type="entry name" value="SBP_5"/>
</dbReference>